<comment type="caution">
    <text evidence="2">The sequence shown here is derived from an EMBL/GenBank/DDBJ whole genome shotgun (WGS) entry which is preliminary data.</text>
</comment>
<dbReference type="EMBL" id="JAUEPN010000007">
    <property type="protein sequence ID" value="KAK3292424.1"/>
    <property type="molecule type" value="Genomic_DNA"/>
</dbReference>
<dbReference type="AlphaFoldDB" id="A0AAE0H9S0"/>
<dbReference type="Proteomes" id="UP001278766">
    <property type="component" value="Unassembled WGS sequence"/>
</dbReference>
<organism evidence="2 3">
    <name type="scientific">Chaetomium fimeti</name>
    <dbReference type="NCBI Taxonomy" id="1854472"/>
    <lineage>
        <taxon>Eukaryota</taxon>
        <taxon>Fungi</taxon>
        <taxon>Dikarya</taxon>
        <taxon>Ascomycota</taxon>
        <taxon>Pezizomycotina</taxon>
        <taxon>Sordariomycetes</taxon>
        <taxon>Sordariomycetidae</taxon>
        <taxon>Sordariales</taxon>
        <taxon>Chaetomiaceae</taxon>
        <taxon>Chaetomium</taxon>
    </lineage>
</organism>
<proteinExistence type="predicted"/>
<name>A0AAE0H9S0_9PEZI</name>
<reference evidence="2" key="1">
    <citation type="journal article" date="2023" name="Mol. Phylogenet. Evol.">
        <title>Genome-scale phylogeny and comparative genomics of the fungal order Sordariales.</title>
        <authorList>
            <person name="Hensen N."/>
            <person name="Bonometti L."/>
            <person name="Westerberg I."/>
            <person name="Brannstrom I.O."/>
            <person name="Guillou S."/>
            <person name="Cros-Aarteil S."/>
            <person name="Calhoun S."/>
            <person name="Haridas S."/>
            <person name="Kuo A."/>
            <person name="Mondo S."/>
            <person name="Pangilinan J."/>
            <person name="Riley R."/>
            <person name="LaButti K."/>
            <person name="Andreopoulos B."/>
            <person name="Lipzen A."/>
            <person name="Chen C."/>
            <person name="Yan M."/>
            <person name="Daum C."/>
            <person name="Ng V."/>
            <person name="Clum A."/>
            <person name="Steindorff A."/>
            <person name="Ohm R.A."/>
            <person name="Martin F."/>
            <person name="Silar P."/>
            <person name="Natvig D.O."/>
            <person name="Lalanne C."/>
            <person name="Gautier V."/>
            <person name="Ament-Velasquez S.L."/>
            <person name="Kruys A."/>
            <person name="Hutchinson M.I."/>
            <person name="Powell A.J."/>
            <person name="Barry K."/>
            <person name="Miller A.N."/>
            <person name="Grigoriev I.V."/>
            <person name="Debuchy R."/>
            <person name="Gladieux P."/>
            <person name="Hiltunen Thoren M."/>
            <person name="Johannesson H."/>
        </authorList>
    </citation>
    <scope>NUCLEOTIDE SEQUENCE</scope>
    <source>
        <strain evidence="2">CBS 168.71</strain>
    </source>
</reference>
<sequence>MWEFVMERAKRPRPRSLIWHPHPRACFGCFRIREKRHFSDKQYRLSRKLCSGEYWRRRCWECLRRFYHPQLADADARARFHRQVLCETCNCLRYVDEDCHGCELKSEQIAEWTRLKRQKAEAKRKAVCMWDSDYIMPSWLNEEDTATEPDQAAVTEAGKTAVEGRN</sequence>
<accession>A0AAE0H9S0</accession>
<reference evidence="2" key="2">
    <citation type="submission" date="2023-06" db="EMBL/GenBank/DDBJ databases">
        <authorList>
            <consortium name="Lawrence Berkeley National Laboratory"/>
            <person name="Haridas S."/>
            <person name="Hensen N."/>
            <person name="Bonometti L."/>
            <person name="Westerberg I."/>
            <person name="Brannstrom I.O."/>
            <person name="Guillou S."/>
            <person name="Cros-Aarteil S."/>
            <person name="Calhoun S."/>
            <person name="Kuo A."/>
            <person name="Mondo S."/>
            <person name="Pangilinan J."/>
            <person name="Riley R."/>
            <person name="Labutti K."/>
            <person name="Andreopoulos B."/>
            <person name="Lipzen A."/>
            <person name="Chen C."/>
            <person name="Yanf M."/>
            <person name="Daum C."/>
            <person name="Ng V."/>
            <person name="Clum A."/>
            <person name="Steindorff A."/>
            <person name="Ohm R."/>
            <person name="Martin F."/>
            <person name="Silar P."/>
            <person name="Natvig D."/>
            <person name="Lalanne C."/>
            <person name="Gautier V."/>
            <person name="Ament-Velasquez S.L."/>
            <person name="Kruys A."/>
            <person name="Hutchinson M.I."/>
            <person name="Powell A.J."/>
            <person name="Barry K."/>
            <person name="Miller A.N."/>
            <person name="Grigoriev I.V."/>
            <person name="Debuchy R."/>
            <person name="Gladieux P."/>
            <person name="Thoren M.H."/>
            <person name="Johannesson H."/>
        </authorList>
    </citation>
    <scope>NUCLEOTIDE SEQUENCE</scope>
    <source>
        <strain evidence="2">CBS 168.71</strain>
    </source>
</reference>
<protein>
    <submittedName>
        <fullName evidence="2">Uncharacterized protein</fullName>
    </submittedName>
</protein>
<gene>
    <name evidence="2" type="ORF">B0H64DRAFT_406629</name>
</gene>
<keyword evidence="3" id="KW-1185">Reference proteome</keyword>
<dbReference type="GeneID" id="87841464"/>
<evidence type="ECO:0000313" key="3">
    <source>
        <dbReference type="Proteomes" id="UP001278766"/>
    </source>
</evidence>
<evidence type="ECO:0000256" key="1">
    <source>
        <dbReference type="SAM" id="MobiDB-lite"/>
    </source>
</evidence>
<feature type="region of interest" description="Disordered" evidence="1">
    <location>
        <begin position="145"/>
        <end position="166"/>
    </location>
</feature>
<dbReference type="RefSeq" id="XP_062655938.1">
    <property type="nucleotide sequence ID" value="XM_062804516.1"/>
</dbReference>
<evidence type="ECO:0000313" key="2">
    <source>
        <dbReference type="EMBL" id="KAK3292424.1"/>
    </source>
</evidence>